<dbReference type="EMBL" id="PQXK01000091">
    <property type="protein sequence ID" value="TGO37682.1"/>
    <property type="molecule type" value="Genomic_DNA"/>
</dbReference>
<organism evidence="3 4">
    <name type="scientific">Botrytis hyacinthi</name>
    <dbReference type="NCBI Taxonomy" id="278943"/>
    <lineage>
        <taxon>Eukaryota</taxon>
        <taxon>Fungi</taxon>
        <taxon>Dikarya</taxon>
        <taxon>Ascomycota</taxon>
        <taxon>Pezizomycotina</taxon>
        <taxon>Leotiomycetes</taxon>
        <taxon>Helotiales</taxon>
        <taxon>Sclerotiniaceae</taxon>
        <taxon>Botrytis</taxon>
    </lineage>
</organism>
<evidence type="ECO:0000313" key="3">
    <source>
        <dbReference type="EMBL" id="TGO37682.1"/>
    </source>
</evidence>
<accession>A0A4Z1GQH8</accession>
<sequence length="303" mass="34938">MSLESHPTPHCPMAGDPKAQHSRLSSTMREFRLVKILTTSFNQDAPHDALWIDALCINQQDKRERSQQVQLMGRVYSQARMVLAWLGPAKDAELRNALLELRDNRSDSTRCLNVRVGAWVVQEFPLAKKIQLLYGDVRIDPAFINDVIYVMELRSQFMARMHLDECMGRDSYEDEDTERRRRINVSTLPDHSSLMHSLCIQIGNRSPPSRNSNDPSLMWLLHNNCKRECHEPRDKIYSLLSLAFGNNPASQKYKVDVDYDVHITEVFYSVMNAVSLQNDTVFVWNCPETRLANMRAANPGRDF</sequence>
<dbReference type="AlphaFoldDB" id="A0A4Z1GQH8"/>
<comment type="caution">
    <text evidence="3">The sequence shown here is derived from an EMBL/GenBank/DDBJ whole genome shotgun (WGS) entry which is preliminary data.</text>
</comment>
<dbReference type="InterPro" id="IPR010730">
    <property type="entry name" value="HET"/>
</dbReference>
<name>A0A4Z1GQH8_9HELO</name>
<dbReference type="Pfam" id="PF06985">
    <property type="entry name" value="HET"/>
    <property type="match status" value="1"/>
</dbReference>
<evidence type="ECO:0000256" key="1">
    <source>
        <dbReference type="SAM" id="MobiDB-lite"/>
    </source>
</evidence>
<protein>
    <recommendedName>
        <fullName evidence="2">Heterokaryon incompatibility domain-containing protein</fullName>
    </recommendedName>
</protein>
<evidence type="ECO:0000259" key="2">
    <source>
        <dbReference type="Pfam" id="PF06985"/>
    </source>
</evidence>
<feature type="domain" description="Heterokaryon incompatibility" evidence="2">
    <location>
        <begin position="45"/>
        <end position="109"/>
    </location>
</feature>
<feature type="region of interest" description="Disordered" evidence="1">
    <location>
        <begin position="1"/>
        <end position="22"/>
    </location>
</feature>
<dbReference type="PANTHER" id="PTHR24148">
    <property type="entry name" value="ANKYRIN REPEAT DOMAIN-CONTAINING PROTEIN 39 HOMOLOG-RELATED"/>
    <property type="match status" value="1"/>
</dbReference>
<keyword evidence="4" id="KW-1185">Reference proteome</keyword>
<gene>
    <name evidence="3" type="ORF">BHYA_0091g00140</name>
</gene>
<dbReference type="InterPro" id="IPR052895">
    <property type="entry name" value="HetReg/Transcr_Mod"/>
</dbReference>
<reference evidence="3 4" key="1">
    <citation type="submission" date="2017-12" db="EMBL/GenBank/DDBJ databases">
        <title>Comparative genomics of Botrytis spp.</title>
        <authorList>
            <person name="Valero-Jimenez C.A."/>
            <person name="Tapia P."/>
            <person name="Veloso J."/>
            <person name="Silva-Moreno E."/>
            <person name="Staats M."/>
            <person name="Valdes J.H."/>
            <person name="Van Kan J.A.L."/>
        </authorList>
    </citation>
    <scope>NUCLEOTIDE SEQUENCE [LARGE SCALE GENOMIC DNA]</scope>
    <source>
        <strain evidence="3 4">Bh0001</strain>
    </source>
</reference>
<proteinExistence type="predicted"/>
<evidence type="ECO:0000313" key="4">
    <source>
        <dbReference type="Proteomes" id="UP000297814"/>
    </source>
</evidence>
<dbReference type="Proteomes" id="UP000297814">
    <property type="component" value="Unassembled WGS sequence"/>
</dbReference>
<dbReference type="PANTHER" id="PTHR24148:SF73">
    <property type="entry name" value="HET DOMAIN PROTEIN (AFU_ORTHOLOGUE AFUA_8G01020)"/>
    <property type="match status" value="1"/>
</dbReference>